<dbReference type="InterPro" id="IPR008965">
    <property type="entry name" value="CBM2/CBM3_carb-bd_dom_sf"/>
</dbReference>
<dbReference type="EMBL" id="CP002737">
    <property type="protein sequence ID" value="AEF96099.1"/>
    <property type="molecule type" value="Genomic_DNA"/>
</dbReference>
<dbReference type="InterPro" id="IPR022409">
    <property type="entry name" value="PKD/Chitinase_dom"/>
</dbReference>
<dbReference type="CDD" id="cd00146">
    <property type="entry name" value="PKD"/>
    <property type="match status" value="1"/>
</dbReference>
<dbReference type="Gene3D" id="2.60.40.10">
    <property type="entry name" value="Immunoglobulins"/>
    <property type="match status" value="1"/>
</dbReference>
<dbReference type="GO" id="GO:0030246">
    <property type="term" value="F:carbohydrate binding"/>
    <property type="evidence" value="ECO:0007669"/>
    <property type="project" value="InterPro"/>
</dbReference>
<name>F6BC18_METIK</name>
<dbReference type="CDD" id="cd08547">
    <property type="entry name" value="Type_II_cohesin"/>
    <property type="match status" value="1"/>
</dbReference>
<dbReference type="InterPro" id="IPR035986">
    <property type="entry name" value="PKD_dom_sf"/>
</dbReference>
<keyword evidence="3" id="KW-1185">Reference proteome</keyword>
<evidence type="ECO:0000313" key="3">
    <source>
        <dbReference type="Proteomes" id="UP000009227"/>
    </source>
</evidence>
<evidence type="ECO:0000313" key="2">
    <source>
        <dbReference type="EMBL" id="AEF96099.1"/>
    </source>
</evidence>
<dbReference type="RefSeq" id="WP_013798706.1">
    <property type="nucleotide sequence ID" value="NC_015562.1"/>
</dbReference>
<dbReference type="SMART" id="SM00089">
    <property type="entry name" value="PKD"/>
    <property type="match status" value="1"/>
</dbReference>
<dbReference type="GeneID" id="10643383"/>
<dbReference type="STRING" id="880724.Metig_0545"/>
<evidence type="ECO:0000259" key="1">
    <source>
        <dbReference type="PROSITE" id="PS50093"/>
    </source>
</evidence>
<sequence length="668" mass="76003">MKSKFPMLFIILFLPLLFRVSGDEVILTPENVSVSEYDYFNLTLYANVSENLGGFEDIIYFPSALNITKDDIVLSDIANNANLKDISVSNGKISISLVWFDNPPHGNFTIATLRFKALDNGTYTITQKPKLSDVNGNTLDATYNSVEVNIVGLNSTVVEITPINPKLNENFDVLISIKNAKENTYNITGTIYYPNLSIVGLNFYYLENNISNVDLNLNNNSLNFFAKLNTSKENFDLMKLTFFTSKEGTYIINASIKINGNNTIIKPANFTIGGANVESYVGFSTTEKNISYGDKGFIYIEAKNLNANISEIKGKIIYNSTLLKISDISTSLSTIDKNWTVENDTIDFDIKINGTTSGNFSILSFWIEPIKNENVTTEIKISQIYLFDENGIVEVPLKDKKIIHIIPRENNTPPKAYFVFEIVDNYDVNFYSLCYDNEGDKLNYYWEFGDNSTSTNANPSHRYKKEGIYLVRLKVNDTFGATSYDECLIEIKKLSPINVTLSNKTIHSNESNVTIFCNITLTNPFSEKIYGYIYFSDYSNYNPAKTHISFELLPNETKSFSIPINISKSTQIKGYVEYHLPYKRLVKYIWNFKENIEVISPKMIKFNDYHYNLTINQSKVIIKVNKIVKNYTITKKVEIEDDIANTVVSLIGFLIGLLLIYKRELLFP</sequence>
<dbReference type="SUPFAM" id="SSF49299">
    <property type="entry name" value="PKD domain"/>
    <property type="match status" value="1"/>
</dbReference>
<dbReference type="Gene3D" id="2.60.40.680">
    <property type="match status" value="1"/>
</dbReference>
<gene>
    <name evidence="2" type="ordered locus">Metig_0545</name>
</gene>
<dbReference type="InterPro" id="IPR013783">
    <property type="entry name" value="Ig-like_fold"/>
</dbReference>
<protein>
    <submittedName>
        <fullName evidence="2">PKD domain containing protein</fullName>
    </submittedName>
</protein>
<organism evidence="3">
    <name type="scientific">Methanotorris igneus (strain DSM 5666 / JCM 11834 / Kol 5)</name>
    <dbReference type="NCBI Taxonomy" id="880724"/>
    <lineage>
        <taxon>Archaea</taxon>
        <taxon>Methanobacteriati</taxon>
        <taxon>Methanobacteriota</taxon>
        <taxon>Methanomada group</taxon>
        <taxon>Methanococci</taxon>
        <taxon>Methanococcales</taxon>
        <taxon>Methanocaldococcaceae</taxon>
        <taxon>Methanotorris</taxon>
    </lineage>
</organism>
<dbReference type="HOGENOM" id="CLU_398292_0_0_2"/>
<feature type="domain" description="PKD" evidence="1">
    <location>
        <begin position="439"/>
        <end position="482"/>
    </location>
</feature>
<reference evidence="2 3" key="1">
    <citation type="submission" date="2011-05" db="EMBL/GenBank/DDBJ databases">
        <title>Complete sequence of Methanotorris igneus Kol 5.</title>
        <authorList>
            <consortium name="US DOE Joint Genome Institute"/>
            <person name="Lucas S."/>
            <person name="Han J."/>
            <person name="Lapidus A."/>
            <person name="Cheng J.-F."/>
            <person name="Goodwin L."/>
            <person name="Pitluck S."/>
            <person name="Peters L."/>
            <person name="Mikhailova N."/>
            <person name="Chertkov O."/>
            <person name="Han C."/>
            <person name="Tapia R."/>
            <person name="Land M."/>
            <person name="Hauser L."/>
            <person name="Kyrpides N."/>
            <person name="Ivanova N."/>
            <person name="Pagani I."/>
            <person name="Sieprawska-Lupa M."/>
            <person name="Whitman W."/>
            <person name="Woyke T."/>
        </authorList>
    </citation>
    <scope>NUCLEOTIDE SEQUENCE [LARGE SCALE GENOMIC DNA]</scope>
    <source>
        <strain evidence="3">DSM 5666 / JCM 11834 / Kol 5</strain>
    </source>
</reference>
<accession>F6BC18</accession>
<dbReference type="Pfam" id="PF18911">
    <property type="entry name" value="PKD_4"/>
    <property type="match status" value="1"/>
</dbReference>
<dbReference type="SUPFAM" id="SSF49384">
    <property type="entry name" value="Carbohydrate-binding domain"/>
    <property type="match status" value="1"/>
</dbReference>
<dbReference type="AlphaFoldDB" id="F6BC18"/>
<proteinExistence type="predicted"/>
<dbReference type="InterPro" id="IPR000601">
    <property type="entry name" value="PKD_dom"/>
</dbReference>
<dbReference type="KEGG" id="mig:Metig_0545"/>
<dbReference type="Proteomes" id="UP000009227">
    <property type="component" value="Chromosome"/>
</dbReference>
<dbReference type="PROSITE" id="PS50093">
    <property type="entry name" value="PKD"/>
    <property type="match status" value="1"/>
</dbReference>